<dbReference type="Proteomes" id="UP000230292">
    <property type="component" value="Unassembled WGS sequence"/>
</dbReference>
<organism evidence="1 2">
    <name type="scientific">Candidatus Kerfeldbacteria bacterium CG15_BIG_FIL_POST_REV_8_21_14_020_45_12</name>
    <dbReference type="NCBI Taxonomy" id="2014247"/>
    <lineage>
        <taxon>Bacteria</taxon>
        <taxon>Candidatus Kerfeldiibacteriota</taxon>
    </lineage>
</organism>
<evidence type="ECO:0000313" key="2">
    <source>
        <dbReference type="Proteomes" id="UP000230292"/>
    </source>
</evidence>
<gene>
    <name evidence="1" type="ORF">COW24_04905</name>
</gene>
<name>A0A2M7H2R4_9BACT</name>
<protein>
    <submittedName>
        <fullName evidence="1">Uncharacterized protein</fullName>
    </submittedName>
</protein>
<sequence length="274" mass="31212">MAADLKIEQASLPTLADYLAAITPEQIEAHLERTARFLEVNTEVLTNLVNLGLLPIEKIQDLGLSLITTIRSTIQREWVAWEAETSLPTGSRYILFMRDFFPEAARSLGIDWDELIKRERSDFQSWSELEPNYDEWVEGALAMRRLRPDLAADFTPTEAALEHFWHYAYSWIDDPFADDGHDPIIYFINNAATLRLFSEPMFQIKLRSMDEVKVKMQRLFDSPDRDLADDVKAAWGFKVITAQSAYIDEQGAIVILPEPAEAKASPPLPGRSPL</sequence>
<proteinExistence type="predicted"/>
<accession>A0A2M7H2R4</accession>
<dbReference type="EMBL" id="PFGC01000050">
    <property type="protein sequence ID" value="PIW36520.1"/>
    <property type="molecule type" value="Genomic_DNA"/>
</dbReference>
<comment type="caution">
    <text evidence="1">The sequence shown here is derived from an EMBL/GenBank/DDBJ whole genome shotgun (WGS) entry which is preliminary data.</text>
</comment>
<evidence type="ECO:0000313" key="1">
    <source>
        <dbReference type="EMBL" id="PIW36520.1"/>
    </source>
</evidence>
<dbReference type="AlphaFoldDB" id="A0A2M7H2R4"/>
<reference evidence="1 2" key="1">
    <citation type="submission" date="2017-09" db="EMBL/GenBank/DDBJ databases">
        <title>Depth-based differentiation of microbial function through sediment-hosted aquifers and enrichment of novel symbionts in the deep terrestrial subsurface.</title>
        <authorList>
            <person name="Probst A.J."/>
            <person name="Ladd B."/>
            <person name="Jarett J.K."/>
            <person name="Geller-Mcgrath D.E."/>
            <person name="Sieber C.M."/>
            <person name="Emerson J.B."/>
            <person name="Anantharaman K."/>
            <person name="Thomas B.C."/>
            <person name="Malmstrom R."/>
            <person name="Stieglmeier M."/>
            <person name="Klingl A."/>
            <person name="Woyke T."/>
            <person name="Ryan C.M."/>
            <person name="Banfield J.F."/>
        </authorList>
    </citation>
    <scope>NUCLEOTIDE SEQUENCE [LARGE SCALE GENOMIC DNA]</scope>
    <source>
        <strain evidence="1">CG15_BIG_FIL_POST_REV_8_21_14_020_45_12</strain>
    </source>
</reference>